<dbReference type="RefSeq" id="WP_003581384.1">
    <property type="nucleotide sequence ID" value="NZ_JH719395.1"/>
</dbReference>
<dbReference type="InterPro" id="IPR001387">
    <property type="entry name" value="Cro/C1-type_HTH"/>
</dbReference>
<dbReference type="EMBL" id="JH719395">
    <property type="protein sequence ID" value="EJC80668.1"/>
    <property type="molecule type" value="Genomic_DNA"/>
</dbReference>
<name>J0W650_RHILT</name>
<dbReference type="Pfam" id="PF06114">
    <property type="entry name" value="Peptidase_M78"/>
    <property type="match status" value="1"/>
</dbReference>
<evidence type="ECO:0000313" key="4">
    <source>
        <dbReference type="Proteomes" id="UP000005732"/>
    </source>
</evidence>
<dbReference type="GO" id="GO:0003677">
    <property type="term" value="F:DNA binding"/>
    <property type="evidence" value="ECO:0007669"/>
    <property type="project" value="InterPro"/>
</dbReference>
<organism evidence="3 4">
    <name type="scientific">Rhizobium leguminosarum bv. trifolii WSM2297</name>
    <dbReference type="NCBI Taxonomy" id="754762"/>
    <lineage>
        <taxon>Bacteria</taxon>
        <taxon>Pseudomonadati</taxon>
        <taxon>Pseudomonadota</taxon>
        <taxon>Alphaproteobacteria</taxon>
        <taxon>Hyphomicrobiales</taxon>
        <taxon>Rhizobiaceae</taxon>
        <taxon>Rhizobium/Agrobacterium group</taxon>
        <taxon>Rhizobium</taxon>
    </lineage>
</organism>
<evidence type="ECO:0000259" key="2">
    <source>
        <dbReference type="PROSITE" id="PS50943"/>
    </source>
</evidence>
<dbReference type="Gene3D" id="1.10.260.40">
    <property type="entry name" value="lambda repressor-like DNA-binding domains"/>
    <property type="match status" value="1"/>
</dbReference>
<dbReference type="InterPro" id="IPR052345">
    <property type="entry name" value="Rad_response_metalloprotease"/>
</dbReference>
<dbReference type="InterPro" id="IPR010359">
    <property type="entry name" value="IrrE_HExxH"/>
</dbReference>
<dbReference type="PROSITE" id="PS50943">
    <property type="entry name" value="HTH_CROC1"/>
    <property type="match status" value="1"/>
</dbReference>
<dbReference type="Proteomes" id="UP000005732">
    <property type="component" value="Unassembled WGS sequence"/>
</dbReference>
<dbReference type="PANTHER" id="PTHR43236">
    <property type="entry name" value="ANTITOXIN HIGA1"/>
    <property type="match status" value="1"/>
</dbReference>
<dbReference type="PANTHER" id="PTHR43236:SF1">
    <property type="entry name" value="BLL7220 PROTEIN"/>
    <property type="match status" value="1"/>
</dbReference>
<dbReference type="OrthoDB" id="9794834at2"/>
<dbReference type="CDD" id="cd00093">
    <property type="entry name" value="HTH_XRE"/>
    <property type="match status" value="1"/>
</dbReference>
<reference evidence="3 4" key="1">
    <citation type="submission" date="2012-02" db="EMBL/GenBank/DDBJ databases">
        <title>Improved High-Quality Draft Sequence of Rhizobium leguminosarum bv. trifolii WSM2297.</title>
        <authorList>
            <consortium name="US DOE Joint Genome Institute"/>
            <person name="Lucas S."/>
            <person name="Han J."/>
            <person name="Lapidus A."/>
            <person name="Cheng J.-F."/>
            <person name="Goodwin L."/>
            <person name="Pitluck S."/>
            <person name="Peters L."/>
            <person name="Ovchinnikova G."/>
            <person name="Zhang X."/>
            <person name="Detter J.C."/>
            <person name="Han C."/>
            <person name="Tapia R."/>
            <person name="Land M."/>
            <person name="Hauser L."/>
            <person name="Kyrpides N."/>
            <person name="Ivanova N."/>
            <person name="Pagani I."/>
            <person name="Brau L."/>
            <person name="Yates R."/>
            <person name="O'Hara G."/>
            <person name="Rui T."/>
            <person name="Howieson J."/>
            <person name="Reeve W."/>
            <person name="Woyke T."/>
        </authorList>
    </citation>
    <scope>NUCLEOTIDE SEQUENCE [LARGE SCALE GENOMIC DNA]</scope>
    <source>
        <strain evidence="3 4">WSM2297</strain>
    </source>
</reference>
<accession>J0W650</accession>
<protein>
    <submittedName>
        <fullName evidence="3">Putative Zn peptidase</fullName>
    </submittedName>
</protein>
<dbReference type="SMART" id="SM00530">
    <property type="entry name" value="HTH_XRE"/>
    <property type="match status" value="1"/>
</dbReference>
<dbReference type="AlphaFoldDB" id="J0W650"/>
<comment type="similarity">
    <text evidence="1">Belongs to the short-chain fatty acyl-CoA assimilation regulator (ScfR) family.</text>
</comment>
<dbReference type="Gene3D" id="1.10.10.2910">
    <property type="match status" value="1"/>
</dbReference>
<dbReference type="HOGENOM" id="CLU_053651_0_0_5"/>
<gene>
    <name evidence="3" type="ORF">Rleg4DRAFT_2304</name>
</gene>
<dbReference type="Pfam" id="PF01381">
    <property type="entry name" value="HTH_3"/>
    <property type="match status" value="1"/>
</dbReference>
<dbReference type="SUPFAM" id="SSF47413">
    <property type="entry name" value="lambda repressor-like DNA-binding domains"/>
    <property type="match status" value="1"/>
</dbReference>
<sequence length="357" mass="40049">MLGSRLRIARAAMRLSLRELSERIAGLVSPQAIGKYERGEDIPSPPVLKALSTALGVSIAHLESEEQLTLESVEFRKGMNSAKEEASVQAKAITLLQRYLEIEAILGLESTDWEKPRGVPFPVNDLRDAEDAARSVREAWGLGNDPIPRFAELLEERGIKVLSVDLDDIDGLAAHAPRRDRDAARVIVVKRNTWSERKRFTMAHELGHMVLAVAQDLNSEKAAHRFAGALLLPADMLRAEVGSKRSTISLAELAALKRRYGVSIQALTYRCRELGIISEATFAELFKVLAERGWRTPPFEEPERMPYEYEKPRRFERLCFRALSEKLIDNSHASDLLGVSESELSKRISYSWEGECT</sequence>
<evidence type="ECO:0000256" key="1">
    <source>
        <dbReference type="ARBA" id="ARBA00007227"/>
    </source>
</evidence>
<proteinExistence type="inferred from homology"/>
<dbReference type="InterPro" id="IPR010982">
    <property type="entry name" value="Lambda_DNA-bd_dom_sf"/>
</dbReference>
<evidence type="ECO:0000313" key="3">
    <source>
        <dbReference type="EMBL" id="EJC80668.1"/>
    </source>
</evidence>
<feature type="domain" description="HTH cro/C1-type" evidence="2">
    <location>
        <begin position="6"/>
        <end position="62"/>
    </location>
</feature>